<accession>A0A381NWK4</accession>
<name>A0A381NWK4_9ZZZZ</name>
<dbReference type="PANTHER" id="PTHR33529:SF6">
    <property type="entry name" value="YJGP_YJGQ FAMILY PERMEASE"/>
    <property type="match status" value="1"/>
</dbReference>
<gene>
    <name evidence="7" type="ORF">METZ01_LOCUS11856</name>
</gene>
<evidence type="ECO:0000313" key="7">
    <source>
        <dbReference type="EMBL" id="SUZ59002.1"/>
    </source>
</evidence>
<proteinExistence type="predicted"/>
<keyword evidence="2" id="KW-1003">Cell membrane</keyword>
<dbReference type="GO" id="GO:0043190">
    <property type="term" value="C:ATP-binding cassette (ABC) transporter complex"/>
    <property type="evidence" value="ECO:0007669"/>
    <property type="project" value="InterPro"/>
</dbReference>
<evidence type="ECO:0000256" key="6">
    <source>
        <dbReference type="SAM" id="Phobius"/>
    </source>
</evidence>
<dbReference type="InterPro" id="IPR005495">
    <property type="entry name" value="LptG/LptF_permease"/>
</dbReference>
<dbReference type="GO" id="GO:0015920">
    <property type="term" value="P:lipopolysaccharide transport"/>
    <property type="evidence" value="ECO:0007669"/>
    <property type="project" value="TreeGrafter"/>
</dbReference>
<evidence type="ECO:0000256" key="1">
    <source>
        <dbReference type="ARBA" id="ARBA00004651"/>
    </source>
</evidence>
<feature type="transmembrane region" description="Helical" evidence="6">
    <location>
        <begin position="278"/>
        <end position="296"/>
    </location>
</feature>
<feature type="transmembrane region" description="Helical" evidence="6">
    <location>
        <begin position="53"/>
        <end position="80"/>
    </location>
</feature>
<dbReference type="PANTHER" id="PTHR33529">
    <property type="entry name" value="SLR0882 PROTEIN-RELATED"/>
    <property type="match status" value="1"/>
</dbReference>
<evidence type="ECO:0000256" key="2">
    <source>
        <dbReference type="ARBA" id="ARBA00022475"/>
    </source>
</evidence>
<dbReference type="AlphaFoldDB" id="A0A381NWK4"/>
<keyword evidence="4 6" id="KW-1133">Transmembrane helix</keyword>
<dbReference type="InterPro" id="IPR030923">
    <property type="entry name" value="LptG"/>
</dbReference>
<dbReference type="Pfam" id="PF03739">
    <property type="entry name" value="LptF_LptG"/>
    <property type="match status" value="1"/>
</dbReference>
<evidence type="ECO:0000256" key="3">
    <source>
        <dbReference type="ARBA" id="ARBA00022692"/>
    </source>
</evidence>
<evidence type="ECO:0000256" key="5">
    <source>
        <dbReference type="ARBA" id="ARBA00023136"/>
    </source>
</evidence>
<evidence type="ECO:0008006" key="8">
    <source>
        <dbReference type="Google" id="ProtNLM"/>
    </source>
</evidence>
<evidence type="ECO:0000256" key="4">
    <source>
        <dbReference type="ARBA" id="ARBA00022989"/>
    </source>
</evidence>
<keyword evidence="3 6" id="KW-0812">Transmembrane</keyword>
<reference evidence="7" key="1">
    <citation type="submission" date="2018-05" db="EMBL/GenBank/DDBJ databases">
        <authorList>
            <person name="Lanie J.A."/>
            <person name="Ng W.-L."/>
            <person name="Kazmierczak K.M."/>
            <person name="Andrzejewski T.M."/>
            <person name="Davidsen T.M."/>
            <person name="Wayne K.J."/>
            <person name="Tettelin H."/>
            <person name="Glass J.I."/>
            <person name="Rusch D."/>
            <person name="Podicherti R."/>
            <person name="Tsui H.-C.T."/>
            <person name="Winkler M.E."/>
        </authorList>
    </citation>
    <scope>NUCLEOTIDE SEQUENCE</scope>
</reference>
<feature type="transmembrane region" description="Helical" evidence="6">
    <location>
        <begin position="12"/>
        <end position="33"/>
    </location>
</feature>
<comment type="subcellular location">
    <subcellularLocation>
        <location evidence="1">Cell membrane</location>
        <topology evidence="1">Multi-pass membrane protein</topology>
    </subcellularLocation>
</comment>
<organism evidence="7">
    <name type="scientific">marine metagenome</name>
    <dbReference type="NCBI Taxonomy" id="408172"/>
    <lineage>
        <taxon>unclassified sequences</taxon>
        <taxon>metagenomes</taxon>
        <taxon>ecological metagenomes</taxon>
    </lineage>
</organism>
<feature type="transmembrane region" description="Helical" evidence="6">
    <location>
        <begin position="303"/>
        <end position="325"/>
    </location>
</feature>
<keyword evidence="5 6" id="KW-0472">Membrane</keyword>
<dbReference type="EMBL" id="UINC01000655">
    <property type="protein sequence ID" value="SUZ59002.1"/>
    <property type="molecule type" value="Genomic_DNA"/>
</dbReference>
<feature type="transmembrane region" description="Helical" evidence="6">
    <location>
        <begin position="337"/>
        <end position="356"/>
    </location>
</feature>
<dbReference type="NCBIfam" id="TIGR04408">
    <property type="entry name" value="LptG_lptG"/>
    <property type="match status" value="1"/>
</dbReference>
<feature type="transmembrane region" description="Helical" evidence="6">
    <location>
        <begin position="92"/>
        <end position="116"/>
    </location>
</feature>
<dbReference type="GO" id="GO:0055085">
    <property type="term" value="P:transmembrane transport"/>
    <property type="evidence" value="ECO:0007669"/>
    <property type="project" value="InterPro"/>
</dbReference>
<protein>
    <recommendedName>
        <fullName evidence="8">LPS export ABC transporter permease LptG</fullName>
    </recommendedName>
</protein>
<sequence>MTMLKRYVLSQFVKIYLLTASGLIGIFLIVDFFERIDEFLVKDAPMIDLISYYIFKIPFIAFYMAPQGVLLATVITLASLSQNNEFTAMKACGISITGITFPIIGASLVVALLILASSEFLSPITNQKMNYIFIKKIRTEPSYGKAPTKNLWFKSINGDIWNVNSFDPYTSELAGIIILKPGKDNSIIQRIDARKAVWSINKWEFIDGYIRKFNKAGIKSTQYFERKFLDVPETPKKLSTAHKRTEEMSLSELYQKIQIQNLEGKDTSMKWIELHRNISYPFISVVMALLAIPLSIRSSRHGGLLFCVSINIAMGFIFSFIYAMSISLGKGGTFDPILAAWGPNLLFTVLGFYLLLTMDSEKAFPV</sequence>